<feature type="transmembrane region" description="Helical" evidence="5">
    <location>
        <begin position="237"/>
        <end position="254"/>
    </location>
</feature>
<dbReference type="GO" id="GO:0016020">
    <property type="term" value="C:membrane"/>
    <property type="evidence" value="ECO:0007669"/>
    <property type="project" value="UniProtKB-SubCell"/>
</dbReference>
<keyword evidence="2 5" id="KW-0812">Transmembrane</keyword>
<dbReference type="InterPro" id="IPR051533">
    <property type="entry name" value="WaaL-like"/>
</dbReference>
<dbReference type="AlphaFoldDB" id="A0A5P6NDF1"/>
<evidence type="ECO:0000256" key="5">
    <source>
        <dbReference type="SAM" id="Phobius"/>
    </source>
</evidence>
<evidence type="ECO:0000256" key="2">
    <source>
        <dbReference type="ARBA" id="ARBA00022692"/>
    </source>
</evidence>
<reference evidence="8" key="1">
    <citation type="submission" date="2018-09" db="EMBL/GenBank/DDBJ databases">
        <title>Nocardia yunnanensis sp. nov., an actinomycete isolated from a soil sample.</title>
        <authorList>
            <person name="Zhang J."/>
        </authorList>
    </citation>
    <scope>NUCLEOTIDE SEQUENCE [LARGE SCALE GENOMIC DNA]</scope>
    <source>
        <strain evidence="8">21-3</strain>
    </source>
</reference>
<feature type="transmembrane region" description="Helical" evidence="5">
    <location>
        <begin position="260"/>
        <end position="278"/>
    </location>
</feature>
<dbReference type="GeneID" id="69698120"/>
<feature type="transmembrane region" description="Helical" evidence="5">
    <location>
        <begin position="161"/>
        <end position="181"/>
    </location>
</feature>
<evidence type="ECO:0000259" key="6">
    <source>
        <dbReference type="Pfam" id="PF04932"/>
    </source>
</evidence>
<feature type="transmembrane region" description="Helical" evidence="5">
    <location>
        <begin position="80"/>
        <end position="101"/>
    </location>
</feature>
<evidence type="ECO:0000256" key="3">
    <source>
        <dbReference type="ARBA" id="ARBA00022989"/>
    </source>
</evidence>
<accession>A0A5P6NDF1</accession>
<keyword evidence="4 5" id="KW-0472">Membrane</keyword>
<dbReference type="EMBL" id="CP032228">
    <property type="protein sequence ID" value="QFI63986.1"/>
    <property type="molecule type" value="Genomic_DNA"/>
</dbReference>
<organism evidence="7 8">
    <name type="scientific">Qipengyuania flava</name>
    <dbReference type="NCBI Taxonomy" id="192812"/>
    <lineage>
        <taxon>Bacteria</taxon>
        <taxon>Pseudomonadati</taxon>
        <taxon>Pseudomonadota</taxon>
        <taxon>Alphaproteobacteria</taxon>
        <taxon>Sphingomonadales</taxon>
        <taxon>Erythrobacteraceae</taxon>
        <taxon>Qipengyuania</taxon>
    </lineage>
</organism>
<evidence type="ECO:0000256" key="1">
    <source>
        <dbReference type="ARBA" id="ARBA00004141"/>
    </source>
</evidence>
<dbReference type="RefSeq" id="WP_151886051.1">
    <property type="nucleotide sequence ID" value="NZ_CP032228.1"/>
</dbReference>
<evidence type="ECO:0000313" key="8">
    <source>
        <dbReference type="Proteomes" id="UP000325385"/>
    </source>
</evidence>
<dbReference type="PANTHER" id="PTHR37422:SF13">
    <property type="entry name" value="LIPOPOLYSACCHARIDE BIOSYNTHESIS PROTEIN PA4999-RELATED"/>
    <property type="match status" value="1"/>
</dbReference>
<dbReference type="Pfam" id="PF04932">
    <property type="entry name" value="Wzy_C"/>
    <property type="match status" value="1"/>
</dbReference>
<keyword evidence="7" id="KW-0436">Ligase</keyword>
<evidence type="ECO:0000313" key="7">
    <source>
        <dbReference type="EMBL" id="QFI63986.1"/>
    </source>
</evidence>
<dbReference type="PANTHER" id="PTHR37422">
    <property type="entry name" value="TEICHURONIC ACID BIOSYNTHESIS PROTEIN TUAE"/>
    <property type="match status" value="1"/>
</dbReference>
<feature type="domain" description="O-antigen ligase-related" evidence="6">
    <location>
        <begin position="243"/>
        <end position="399"/>
    </location>
</feature>
<proteinExistence type="predicted"/>
<dbReference type="Proteomes" id="UP000325385">
    <property type="component" value="Chromosome"/>
</dbReference>
<protein>
    <submittedName>
        <fullName evidence="7">O-antigen ligase domain-containing protein</fullName>
    </submittedName>
</protein>
<name>A0A5P6NDF1_9SPHN</name>
<feature type="transmembrane region" description="Helical" evidence="5">
    <location>
        <begin position="208"/>
        <end position="225"/>
    </location>
</feature>
<evidence type="ECO:0000256" key="4">
    <source>
        <dbReference type="ARBA" id="ARBA00023136"/>
    </source>
</evidence>
<dbReference type="GO" id="GO:0016874">
    <property type="term" value="F:ligase activity"/>
    <property type="evidence" value="ECO:0007669"/>
    <property type="project" value="UniProtKB-KW"/>
</dbReference>
<dbReference type="InterPro" id="IPR007016">
    <property type="entry name" value="O-antigen_ligase-rel_domated"/>
</dbReference>
<feature type="transmembrane region" description="Helical" evidence="5">
    <location>
        <begin position="448"/>
        <end position="466"/>
    </location>
</feature>
<feature type="transmembrane region" description="Helical" evidence="5">
    <location>
        <begin position="134"/>
        <end position="154"/>
    </location>
</feature>
<keyword evidence="3 5" id="KW-1133">Transmembrane helix</keyword>
<feature type="transmembrane region" description="Helical" evidence="5">
    <location>
        <begin position="299"/>
        <end position="319"/>
    </location>
</feature>
<feature type="transmembrane region" description="Helical" evidence="5">
    <location>
        <begin position="422"/>
        <end position="442"/>
    </location>
</feature>
<sequence length="472" mass="51726">MRVKMVVSHKQNRHMGRTRANLEKGWIILALFAAVVALTGGASRFDATQIIPLRALSAVFLVSSLLFMTKEKVKAERTLVILFGCFTVIVAVQLVPLPSWVGQSLHERTEIGRIDAVLGLESLWRPLSLTPMRGWNVLGGLVVPAAGLLLAIAFRTSSTTLLRIIAGLGVLNALVGILQIATGKSSALYFYEVTNRGSPVGILANENHAAVFAACSMLVVALLGLKARQRFSSFWERLVYIVAFLFILFVSLVGGSRAGLIAAIGAISVSMVMLVLSPRQRRGRATGDAVRRWFDERPSLILVIPVIIVLLTAASFLALDRAPAFRDILARDNFEDLRWSLWPVITAMLEDHWLLGAGFGAFEQVFHIYEPSALLMPSYINQAHNDWAQLVIEGGAMAGGLAIGLFVWLAKMVDYIARHRALRVDALFWMTVFAIIAGASVIDYPMRTPLFQLVTIWLLLALSRGARGEKTA</sequence>
<feature type="transmembrane region" description="Helical" evidence="5">
    <location>
        <begin position="387"/>
        <end position="410"/>
    </location>
</feature>
<feature type="transmembrane region" description="Helical" evidence="5">
    <location>
        <begin position="51"/>
        <end position="68"/>
    </location>
</feature>
<comment type="subcellular location">
    <subcellularLocation>
        <location evidence="1">Membrane</location>
        <topology evidence="1">Multi-pass membrane protein</topology>
    </subcellularLocation>
</comment>
<gene>
    <name evidence="7" type="ORF">D0Y83_12440</name>
</gene>